<evidence type="ECO:0008006" key="4">
    <source>
        <dbReference type="Google" id="ProtNLM"/>
    </source>
</evidence>
<name>A0AA35R9Y1_GEOBA</name>
<sequence length="494" mass="56141">MMNNIYKMLKHIKIPDDLPDSDEEDGRDSEDPTTVPAENVENEELRGEGDSEKSKTPEPEPADLESLLSTLKSPTEASSAISMFEDKEFMEEDYPLAVRLFEDTPPFLLSQILGLRMEEWLAIEAVDKKDDEKQRASVLQTWGRSRGDSAKWSILAEALIILGLRGKAQIAYMEKGVPLPDAGEDWTSLDQAVQEMLVEMEAHLVEVKRKDEEICARETVLEQARTEGELIGTSLKRVKQDLAESPEGGGEVEELRSRHREHMEAVQSLWKEQEAKKTEYESHVARLEPREREMNQMRSEFATQRTWLVGRLEEMYELYTGREKPVETLMEEEVLSTPSGLYRRFIDRCYFTSFRPEPADLESLLSALTTPTASAISSTLQTPLLNSVITESVSCAVFEDKEFMEEDYPLAVRLFEDTPPFLLSQILGLRMEEWLAIEAVDKKDDEKQRASVLQTWGRSRGDSAKWSVLVEALIILGLRGKAQIACIEKGMPIT</sequence>
<keyword evidence="3" id="KW-1185">Reference proteome</keyword>
<feature type="compositionally biased region" description="Basic and acidic residues" evidence="1">
    <location>
        <begin position="43"/>
        <end position="58"/>
    </location>
</feature>
<evidence type="ECO:0000313" key="3">
    <source>
        <dbReference type="Proteomes" id="UP001174909"/>
    </source>
</evidence>
<dbReference type="AlphaFoldDB" id="A0AA35R9Y1"/>
<organism evidence="2 3">
    <name type="scientific">Geodia barretti</name>
    <name type="common">Barrett's horny sponge</name>
    <dbReference type="NCBI Taxonomy" id="519541"/>
    <lineage>
        <taxon>Eukaryota</taxon>
        <taxon>Metazoa</taxon>
        <taxon>Porifera</taxon>
        <taxon>Demospongiae</taxon>
        <taxon>Heteroscleromorpha</taxon>
        <taxon>Tetractinellida</taxon>
        <taxon>Astrophorina</taxon>
        <taxon>Geodiidae</taxon>
        <taxon>Geodia</taxon>
    </lineage>
</organism>
<dbReference type="Proteomes" id="UP001174909">
    <property type="component" value="Unassembled WGS sequence"/>
</dbReference>
<feature type="compositionally biased region" description="Acidic residues" evidence="1">
    <location>
        <begin position="17"/>
        <end position="28"/>
    </location>
</feature>
<comment type="caution">
    <text evidence="2">The sequence shown here is derived from an EMBL/GenBank/DDBJ whole genome shotgun (WGS) entry which is preliminary data.</text>
</comment>
<accession>A0AA35R9Y1</accession>
<evidence type="ECO:0000256" key="1">
    <source>
        <dbReference type="SAM" id="MobiDB-lite"/>
    </source>
</evidence>
<evidence type="ECO:0000313" key="2">
    <source>
        <dbReference type="EMBL" id="CAI8006347.1"/>
    </source>
</evidence>
<protein>
    <recommendedName>
        <fullName evidence="4">Death domain-containing protein</fullName>
    </recommendedName>
</protein>
<dbReference type="EMBL" id="CASHTH010000679">
    <property type="protein sequence ID" value="CAI8006347.1"/>
    <property type="molecule type" value="Genomic_DNA"/>
</dbReference>
<proteinExistence type="predicted"/>
<feature type="region of interest" description="Disordered" evidence="1">
    <location>
        <begin position="11"/>
        <end position="63"/>
    </location>
</feature>
<reference evidence="2" key="1">
    <citation type="submission" date="2023-03" db="EMBL/GenBank/DDBJ databases">
        <authorList>
            <person name="Steffen K."/>
            <person name="Cardenas P."/>
        </authorList>
    </citation>
    <scope>NUCLEOTIDE SEQUENCE</scope>
</reference>
<gene>
    <name evidence="2" type="ORF">GBAR_LOCUS4655</name>
</gene>